<gene>
    <name evidence="2" type="ORF">METZ01_LOCUS118107</name>
</gene>
<protein>
    <recommendedName>
        <fullName evidence="1">3-keto-alpha-glucoside-1,2-lyase/3-keto-2-hydroxy-glucal hydratase domain-containing protein</fullName>
    </recommendedName>
</protein>
<evidence type="ECO:0000313" key="2">
    <source>
        <dbReference type="EMBL" id="SVA65253.1"/>
    </source>
</evidence>
<sequence length="231" mass="25361">MAYLRLSLVLVILLTTAVGPWRAQTVSGKPVPRVPDVDGWFGLFNGRDLSGWMTFDPGVWSVGSSGELSGRGPRSYLFSPGTYRNFILQAEAKLNDKGDSGIILRAALETGAPKGYEVQLCNTGEDAQKTGSLYNFQKVALTTAADREWSRQTVAVIGNRILIQVNGKLLVDYPDKESTYTEGHIAFQQRDQATQVDFRNVRIKPLPDDIAAALSGLEKVFPSLVEKKKPD</sequence>
<dbReference type="Gene3D" id="2.60.120.560">
    <property type="entry name" value="Exo-inulinase, domain 1"/>
    <property type="match status" value="1"/>
</dbReference>
<feature type="domain" description="3-keto-alpha-glucoside-1,2-lyase/3-keto-2-hydroxy-glucal hydratase" evidence="1">
    <location>
        <begin position="39"/>
        <end position="204"/>
    </location>
</feature>
<organism evidence="2">
    <name type="scientific">marine metagenome</name>
    <dbReference type="NCBI Taxonomy" id="408172"/>
    <lineage>
        <taxon>unclassified sequences</taxon>
        <taxon>metagenomes</taxon>
        <taxon>ecological metagenomes</taxon>
    </lineage>
</organism>
<dbReference type="AlphaFoldDB" id="A0A381XLX0"/>
<dbReference type="EMBL" id="UINC01015510">
    <property type="protein sequence ID" value="SVA65253.1"/>
    <property type="molecule type" value="Genomic_DNA"/>
</dbReference>
<accession>A0A381XLX0</accession>
<proteinExistence type="predicted"/>
<reference evidence="2" key="1">
    <citation type="submission" date="2018-05" db="EMBL/GenBank/DDBJ databases">
        <authorList>
            <person name="Lanie J.A."/>
            <person name="Ng W.-L."/>
            <person name="Kazmierczak K.M."/>
            <person name="Andrzejewski T.M."/>
            <person name="Davidsen T.M."/>
            <person name="Wayne K.J."/>
            <person name="Tettelin H."/>
            <person name="Glass J.I."/>
            <person name="Rusch D."/>
            <person name="Podicherti R."/>
            <person name="Tsui H.-C.T."/>
            <person name="Winkler M.E."/>
        </authorList>
    </citation>
    <scope>NUCLEOTIDE SEQUENCE</scope>
</reference>
<evidence type="ECO:0000259" key="1">
    <source>
        <dbReference type="Pfam" id="PF06439"/>
    </source>
</evidence>
<dbReference type="InterPro" id="IPR010496">
    <property type="entry name" value="AL/BT2_dom"/>
</dbReference>
<dbReference type="Pfam" id="PF06439">
    <property type="entry name" value="3keto-disac_hyd"/>
    <property type="match status" value="1"/>
</dbReference>
<name>A0A381XLX0_9ZZZZ</name>
<dbReference type="GO" id="GO:0016787">
    <property type="term" value="F:hydrolase activity"/>
    <property type="evidence" value="ECO:0007669"/>
    <property type="project" value="InterPro"/>
</dbReference>